<comment type="caution">
    <text evidence="2">The sequence shown here is derived from an EMBL/GenBank/DDBJ whole genome shotgun (WGS) entry which is preliminary data.</text>
</comment>
<keyword evidence="3" id="KW-1185">Reference proteome</keyword>
<feature type="transmembrane region" description="Helical" evidence="1">
    <location>
        <begin position="116"/>
        <end position="139"/>
    </location>
</feature>
<dbReference type="Proteomes" id="UP001589647">
    <property type="component" value="Unassembled WGS sequence"/>
</dbReference>
<evidence type="ECO:0000313" key="3">
    <source>
        <dbReference type="Proteomes" id="UP001589647"/>
    </source>
</evidence>
<keyword evidence="1" id="KW-0472">Membrane</keyword>
<sequence>MNTRSAFIAAPLLVLAYGLIRIADGFDGTRGPGLAWTTGHLAFSAALILFVVIFRDMWRMLDRNRIATTSLVIGLVGIVCAFAQFAIDIVVGFMSADHDAMSVLWEQIQAVPGVSPVVYSVGPALFYLAQLSLVIHLAVRRQVKPWMPVLVLLNVVVPLVSLDLIPVGAVIMLVAFWPLARRQAQSGARHTLVHA</sequence>
<proteinExistence type="predicted"/>
<keyword evidence="1" id="KW-0812">Transmembrane</keyword>
<evidence type="ECO:0000256" key="1">
    <source>
        <dbReference type="SAM" id="Phobius"/>
    </source>
</evidence>
<accession>A0ABV5IR76</accession>
<dbReference type="EMBL" id="JBHMEI010000036">
    <property type="protein sequence ID" value="MFB9206264.1"/>
    <property type="molecule type" value="Genomic_DNA"/>
</dbReference>
<dbReference type="RefSeq" id="WP_189652305.1">
    <property type="nucleotide sequence ID" value="NZ_BMRC01000026.1"/>
</dbReference>
<name>A0ABV5IR76_9ACTN</name>
<organism evidence="2 3">
    <name type="scientific">Nonomuraea spiralis</name>
    <dbReference type="NCBI Taxonomy" id="46182"/>
    <lineage>
        <taxon>Bacteria</taxon>
        <taxon>Bacillati</taxon>
        <taxon>Actinomycetota</taxon>
        <taxon>Actinomycetes</taxon>
        <taxon>Streptosporangiales</taxon>
        <taxon>Streptosporangiaceae</taxon>
        <taxon>Nonomuraea</taxon>
    </lineage>
</organism>
<gene>
    <name evidence="2" type="ORF">ACFFV7_34070</name>
</gene>
<keyword evidence="1" id="KW-1133">Transmembrane helix</keyword>
<feature type="transmembrane region" description="Helical" evidence="1">
    <location>
        <begin position="151"/>
        <end position="177"/>
    </location>
</feature>
<feature type="transmembrane region" description="Helical" evidence="1">
    <location>
        <begin position="35"/>
        <end position="54"/>
    </location>
</feature>
<evidence type="ECO:0000313" key="2">
    <source>
        <dbReference type="EMBL" id="MFB9206264.1"/>
    </source>
</evidence>
<reference evidence="2 3" key="1">
    <citation type="submission" date="2024-09" db="EMBL/GenBank/DDBJ databases">
        <authorList>
            <person name="Sun Q."/>
            <person name="Mori K."/>
        </authorList>
    </citation>
    <scope>NUCLEOTIDE SEQUENCE [LARGE SCALE GENOMIC DNA]</scope>
    <source>
        <strain evidence="2 3">CCM 3426</strain>
    </source>
</reference>
<feature type="transmembrane region" description="Helical" evidence="1">
    <location>
        <begin position="66"/>
        <end position="96"/>
    </location>
</feature>
<protein>
    <submittedName>
        <fullName evidence="2">Uncharacterized protein</fullName>
    </submittedName>
</protein>